<evidence type="ECO:0000313" key="1">
    <source>
        <dbReference type="EMBL" id="SHK04531.1"/>
    </source>
</evidence>
<dbReference type="Pfam" id="PF13646">
    <property type="entry name" value="HEAT_2"/>
    <property type="match status" value="1"/>
</dbReference>
<keyword evidence="2" id="KW-1185">Reference proteome</keyword>
<proteinExistence type="predicted"/>
<dbReference type="EMBL" id="FRAD01000012">
    <property type="protein sequence ID" value="SHK04531.1"/>
    <property type="molecule type" value="Genomic_DNA"/>
</dbReference>
<name>A0A1M6P9A0_9CLOT</name>
<dbReference type="STRING" id="1121331.SAMN02745248_01642"/>
<dbReference type="InterPro" id="IPR016024">
    <property type="entry name" value="ARM-type_fold"/>
</dbReference>
<dbReference type="RefSeq" id="WP_072903606.1">
    <property type="nucleotide sequence ID" value="NZ_FRAD01000012.1"/>
</dbReference>
<dbReference type="AlphaFoldDB" id="A0A1M6P9A0"/>
<dbReference type="Gene3D" id="1.25.10.10">
    <property type="entry name" value="Leucine-rich Repeat Variant"/>
    <property type="match status" value="1"/>
</dbReference>
<reference evidence="1 2" key="1">
    <citation type="submission" date="2016-11" db="EMBL/GenBank/DDBJ databases">
        <authorList>
            <person name="Jaros S."/>
            <person name="Januszkiewicz K."/>
            <person name="Wedrychowicz H."/>
        </authorList>
    </citation>
    <scope>NUCLEOTIDE SEQUENCE [LARGE SCALE GENOMIC DNA]</scope>
    <source>
        <strain evidence="1 2">DSM 3090</strain>
    </source>
</reference>
<sequence length="221" mass="25678">MENKNYNIQSNKNWNNIDDVSEEDITYFLFLEDKPIDSIAKIRHLTREQVQQHIIKGKLKYGVISKCKNSEELFQYLCKVSKESRLKSFETLNEALKSQLCAYIVDSFGDMNWFEKEKAIWIIGELNYKDGTGILIKCTVHDNVTLRRLSVSALGKLKSEQGEMALIRALEDQNNQVVSYAISSLMKINSVKCKEKIEFIMNNTDKDYIREKCKAYLHSVK</sequence>
<dbReference type="Proteomes" id="UP000183952">
    <property type="component" value="Unassembled WGS sequence"/>
</dbReference>
<dbReference type="InterPro" id="IPR011989">
    <property type="entry name" value="ARM-like"/>
</dbReference>
<evidence type="ECO:0000313" key="2">
    <source>
        <dbReference type="Proteomes" id="UP000183952"/>
    </source>
</evidence>
<protein>
    <submittedName>
        <fullName evidence="1">HEAT repeat-containing protein</fullName>
    </submittedName>
</protein>
<dbReference type="SUPFAM" id="SSF48371">
    <property type="entry name" value="ARM repeat"/>
    <property type="match status" value="1"/>
</dbReference>
<accession>A0A1M6P9A0</accession>
<gene>
    <name evidence="1" type="ORF">SAMN02745248_01642</name>
</gene>
<dbReference type="OrthoDB" id="1706421at2"/>
<organism evidence="1 2">
    <name type="scientific">Hathewaya proteolytica DSM 3090</name>
    <dbReference type="NCBI Taxonomy" id="1121331"/>
    <lineage>
        <taxon>Bacteria</taxon>
        <taxon>Bacillati</taxon>
        <taxon>Bacillota</taxon>
        <taxon>Clostridia</taxon>
        <taxon>Eubacteriales</taxon>
        <taxon>Clostridiaceae</taxon>
        <taxon>Hathewaya</taxon>
    </lineage>
</organism>